<dbReference type="InterPro" id="IPR028427">
    <property type="entry name" value="Met_Sox_Rdtase_MsrB"/>
</dbReference>
<dbReference type="InterPro" id="IPR002579">
    <property type="entry name" value="Met_Sox_Rdtase_MsrB_dom"/>
</dbReference>
<dbReference type="InterPro" id="IPR011057">
    <property type="entry name" value="Mss4-like_sf"/>
</dbReference>
<comment type="catalytic activity">
    <reaction evidence="3">
        <text>L-methionyl-[protein] + [thioredoxin]-disulfide + H2O = L-methionyl-(R)-S-oxide-[protein] + [thioredoxin]-dithiol</text>
        <dbReference type="Rhea" id="RHEA:24164"/>
        <dbReference type="Rhea" id="RHEA-COMP:10698"/>
        <dbReference type="Rhea" id="RHEA-COMP:10700"/>
        <dbReference type="Rhea" id="RHEA-COMP:12313"/>
        <dbReference type="Rhea" id="RHEA-COMP:12314"/>
        <dbReference type="ChEBI" id="CHEBI:15377"/>
        <dbReference type="ChEBI" id="CHEBI:16044"/>
        <dbReference type="ChEBI" id="CHEBI:29950"/>
        <dbReference type="ChEBI" id="CHEBI:45764"/>
        <dbReference type="ChEBI" id="CHEBI:50058"/>
        <dbReference type="EC" id="1.8.4.12"/>
    </reaction>
</comment>
<evidence type="ECO:0000256" key="3">
    <source>
        <dbReference type="ARBA" id="ARBA00048488"/>
    </source>
</evidence>
<dbReference type="Proteomes" id="UP000605990">
    <property type="component" value="Unassembled WGS sequence"/>
</dbReference>
<organism evidence="5 6">
    <name type="scientific">Flavobacterium bernardetii</name>
    <dbReference type="NCBI Taxonomy" id="2813823"/>
    <lineage>
        <taxon>Bacteria</taxon>
        <taxon>Pseudomonadati</taxon>
        <taxon>Bacteroidota</taxon>
        <taxon>Flavobacteriia</taxon>
        <taxon>Flavobacteriales</taxon>
        <taxon>Flavobacteriaceae</taxon>
        <taxon>Flavobacterium</taxon>
    </lineage>
</organism>
<dbReference type="RefSeq" id="WP_166125084.1">
    <property type="nucleotide sequence ID" value="NZ_JAANOQ010000001.1"/>
</dbReference>
<dbReference type="PROSITE" id="PS51257">
    <property type="entry name" value="PROKAR_LIPOPROTEIN"/>
    <property type="match status" value="1"/>
</dbReference>
<evidence type="ECO:0000313" key="5">
    <source>
        <dbReference type="EMBL" id="MBC5833855.1"/>
    </source>
</evidence>
<keyword evidence="6" id="KW-1185">Reference proteome</keyword>
<dbReference type="GO" id="GO:0033743">
    <property type="term" value="F:peptide-methionine (R)-S-oxide reductase activity"/>
    <property type="evidence" value="ECO:0007669"/>
    <property type="project" value="UniProtKB-EC"/>
</dbReference>
<feature type="domain" description="MsrB" evidence="4">
    <location>
        <begin position="57"/>
        <end position="179"/>
    </location>
</feature>
<dbReference type="SUPFAM" id="SSF51316">
    <property type="entry name" value="Mss4-like"/>
    <property type="match status" value="1"/>
</dbReference>
<dbReference type="EC" id="1.8.4.12" evidence="1"/>
<keyword evidence="2 5" id="KW-0560">Oxidoreductase</keyword>
<proteinExistence type="predicted"/>
<dbReference type="PANTHER" id="PTHR10173">
    <property type="entry name" value="METHIONINE SULFOXIDE REDUCTASE"/>
    <property type="match status" value="1"/>
</dbReference>
<dbReference type="EMBL" id="JACRUN010000001">
    <property type="protein sequence ID" value="MBC5833855.1"/>
    <property type="molecule type" value="Genomic_DNA"/>
</dbReference>
<evidence type="ECO:0000259" key="4">
    <source>
        <dbReference type="PROSITE" id="PS51790"/>
    </source>
</evidence>
<dbReference type="PROSITE" id="PS51790">
    <property type="entry name" value="MSRB"/>
    <property type="match status" value="1"/>
</dbReference>
<dbReference type="Gene3D" id="2.170.150.20">
    <property type="entry name" value="Peptide methionine sulfoxide reductase"/>
    <property type="match status" value="1"/>
</dbReference>
<dbReference type="Pfam" id="PF01641">
    <property type="entry name" value="SelR"/>
    <property type="match status" value="1"/>
</dbReference>
<comment type="caution">
    <text evidence="5">The sequence shown here is derived from an EMBL/GenBank/DDBJ whole genome shotgun (WGS) entry which is preliminary data.</text>
</comment>
<dbReference type="PANTHER" id="PTHR10173:SF52">
    <property type="entry name" value="METHIONINE-R-SULFOXIDE REDUCTASE B1"/>
    <property type="match status" value="1"/>
</dbReference>
<sequence length="180" mass="20395">MKKNVFIILLAFSFVSCNSQTKDAKIKKAVIDKIDKEITKKSETKNDTMDFKIVKTDAEWKAQLTPEEYTVLREKGTERPYTGEYDKHFEKGMYVCAACENPLFTSDTKFDSHCGWPSFDEAIKGSTVYHKDTSFGMIRTEVMCAKCGGHLGHVFDDGPKETTGQRYCTNSVSIKFLPAK</sequence>
<protein>
    <recommendedName>
        <fullName evidence="1">peptide-methionine (R)-S-oxide reductase</fullName>
        <ecNumber evidence="1">1.8.4.12</ecNumber>
    </recommendedName>
</protein>
<name>A0ABR7IVQ2_9FLAO</name>
<evidence type="ECO:0000313" key="6">
    <source>
        <dbReference type="Proteomes" id="UP000605990"/>
    </source>
</evidence>
<evidence type="ECO:0000256" key="1">
    <source>
        <dbReference type="ARBA" id="ARBA00012499"/>
    </source>
</evidence>
<reference evidence="5 6" key="1">
    <citation type="submission" date="2020-08" db="EMBL/GenBank/DDBJ databases">
        <title>Description of novel Flavobacterium F-408 isolate.</title>
        <authorList>
            <person name="Saticioglu I.B."/>
            <person name="Duman M."/>
            <person name="Altun S."/>
        </authorList>
    </citation>
    <scope>NUCLEOTIDE SEQUENCE [LARGE SCALE GENOMIC DNA]</scope>
    <source>
        <strain evidence="5 6">F-408</strain>
    </source>
</reference>
<dbReference type="NCBIfam" id="TIGR00357">
    <property type="entry name" value="peptide-methionine (R)-S-oxide reductase MsrB"/>
    <property type="match status" value="1"/>
</dbReference>
<evidence type="ECO:0000256" key="2">
    <source>
        <dbReference type="ARBA" id="ARBA00023002"/>
    </source>
</evidence>
<accession>A0ABR7IVQ2</accession>
<gene>
    <name evidence="5" type="primary">msrB</name>
    <name evidence="5" type="ORF">H8R27_03045</name>
</gene>